<evidence type="ECO:0000313" key="3">
    <source>
        <dbReference type="Proteomes" id="UP001529235"/>
    </source>
</evidence>
<protein>
    <submittedName>
        <fullName evidence="2">Carbon-nitrogen hydrolase family protein</fullName>
    </submittedName>
</protein>
<gene>
    <name evidence="2" type="ORF">QPL79_06785</name>
</gene>
<dbReference type="Proteomes" id="UP001529235">
    <property type="component" value="Unassembled WGS sequence"/>
</dbReference>
<dbReference type="GO" id="GO:0016787">
    <property type="term" value="F:hydrolase activity"/>
    <property type="evidence" value="ECO:0007669"/>
    <property type="project" value="UniProtKB-KW"/>
</dbReference>
<dbReference type="SUPFAM" id="SSF56317">
    <property type="entry name" value="Carbon-nitrogen hydrolase"/>
    <property type="match status" value="1"/>
</dbReference>
<dbReference type="InterPro" id="IPR003010">
    <property type="entry name" value="C-N_Hydrolase"/>
</dbReference>
<reference evidence="2 3" key="1">
    <citation type="submission" date="2023-05" db="EMBL/GenBank/DDBJ databases">
        <title>A new hyperthermophilic archaea 'Ignisphaera cupida' sp. nov. and description of the family 'Ignisphaeraceae' fam. nov.</title>
        <authorList>
            <person name="Podosokorskaya O.A."/>
            <person name="Elcheninov A.G."/>
            <person name="Klukina A."/>
            <person name="Merkel A.Y."/>
        </authorList>
    </citation>
    <scope>NUCLEOTIDE SEQUENCE [LARGE SCALE GENOMIC DNA]</scope>
    <source>
        <strain evidence="2 3">4213-co</strain>
    </source>
</reference>
<name>A0ABD4Z9T9_9CREN</name>
<organism evidence="2 3">
    <name type="scientific">Ignisphaera cupida</name>
    <dbReference type="NCBI Taxonomy" id="3050454"/>
    <lineage>
        <taxon>Archaea</taxon>
        <taxon>Thermoproteota</taxon>
        <taxon>Thermoprotei</taxon>
        <taxon>Desulfurococcales</taxon>
        <taxon>Desulfurococcaceae</taxon>
        <taxon>Ignisphaera</taxon>
    </lineage>
</organism>
<feature type="domain" description="CN hydrolase" evidence="1">
    <location>
        <begin position="7"/>
        <end position="244"/>
    </location>
</feature>
<dbReference type="EMBL" id="JASNVW010000004">
    <property type="protein sequence ID" value="MDK6029065.1"/>
    <property type="molecule type" value="Genomic_DNA"/>
</dbReference>
<dbReference type="AlphaFoldDB" id="A0ABD4Z9T9"/>
<dbReference type="PANTHER" id="PTHR23088:SF27">
    <property type="entry name" value="DEAMINATED GLUTATHIONE AMIDASE"/>
    <property type="match status" value="1"/>
</dbReference>
<evidence type="ECO:0000259" key="1">
    <source>
        <dbReference type="PROSITE" id="PS50263"/>
    </source>
</evidence>
<keyword evidence="2" id="KW-0378">Hydrolase</keyword>
<dbReference type="InterPro" id="IPR036526">
    <property type="entry name" value="C-N_Hydrolase_sf"/>
</dbReference>
<evidence type="ECO:0000313" key="2">
    <source>
        <dbReference type="EMBL" id="MDK6029065.1"/>
    </source>
</evidence>
<comment type="caution">
    <text evidence="2">The sequence shown here is derived from an EMBL/GenBank/DDBJ whole genome shotgun (WGS) entry which is preliminary data.</text>
</comment>
<sequence length="271" mass="30938">MHVNNSISIAIVHTIIELGSRKKNLSKIKNVLERLMQHQKNVDVVILPQMINGVPIYEINFKKIFKIVSETIPGPTTEDMIKLSNKYNVDLIVGPLVERRGSKLYRSAIYVSKGGSIKEVVRQVTPTDKFNGYAQIPYITMNNAKIGFLIADDIFYPELSFIFSILDVDIIIAFPSIKQDIRKQQQIASLRALEANTMALVIGGIFEYKQDVIATIPTIVFDEYGEEMEKMEVEEKVLILNIHMKSRSVMRKTLNSRLKIINELKKLLRTK</sequence>
<accession>A0ABD4Z9T9</accession>
<dbReference type="Gene3D" id="3.60.110.10">
    <property type="entry name" value="Carbon-nitrogen hydrolase"/>
    <property type="match status" value="1"/>
</dbReference>
<dbReference type="RefSeq" id="WP_285274052.1">
    <property type="nucleotide sequence ID" value="NZ_JASNVW010000004.1"/>
</dbReference>
<dbReference type="PANTHER" id="PTHR23088">
    <property type="entry name" value="NITRILASE-RELATED"/>
    <property type="match status" value="1"/>
</dbReference>
<dbReference type="Pfam" id="PF00795">
    <property type="entry name" value="CN_hydrolase"/>
    <property type="match status" value="1"/>
</dbReference>
<keyword evidence="3" id="KW-1185">Reference proteome</keyword>
<proteinExistence type="predicted"/>
<dbReference type="PROSITE" id="PS50263">
    <property type="entry name" value="CN_HYDROLASE"/>
    <property type="match status" value="1"/>
</dbReference>
<dbReference type="CDD" id="cd07197">
    <property type="entry name" value="nitrilase"/>
    <property type="match status" value="1"/>
</dbReference>